<dbReference type="SUPFAM" id="SSF56601">
    <property type="entry name" value="beta-lactamase/transpeptidase-like"/>
    <property type="match status" value="1"/>
</dbReference>
<dbReference type="PANTHER" id="PTHR43283:SF7">
    <property type="entry name" value="BETA-LACTAMASE-RELATED DOMAIN-CONTAINING PROTEIN"/>
    <property type="match status" value="1"/>
</dbReference>
<gene>
    <name evidence="2" type="ORF">COA71_10905</name>
</gene>
<dbReference type="Proteomes" id="UP000228987">
    <property type="component" value="Unassembled WGS sequence"/>
</dbReference>
<keyword evidence="2" id="KW-0378">Hydrolase</keyword>
<evidence type="ECO:0000313" key="2">
    <source>
        <dbReference type="EMBL" id="PCJ40362.1"/>
    </source>
</evidence>
<organism evidence="2 3">
    <name type="scientific">SAR86 cluster bacterium</name>
    <dbReference type="NCBI Taxonomy" id="2030880"/>
    <lineage>
        <taxon>Bacteria</taxon>
        <taxon>Pseudomonadati</taxon>
        <taxon>Pseudomonadota</taxon>
        <taxon>Gammaproteobacteria</taxon>
        <taxon>SAR86 cluster</taxon>
    </lineage>
</organism>
<sequence>MVHEKAGELEKLIQDQYKNIVGIIILKKSQIAYEHYFDGHNQNSPIHVASVTKSVLSALIGIAIEKGLINSVEQNVLDFFPEYKIKRGEKKIQEVTIRNLLTMTAPYKYKYEPYTRVYSSDDWTKSVLDLLGGNRDIGEFKYTTIGLHVLSGIITQATSQSALEFAKENLFRPLGIEVSQDIRIHNKDDYFALLKDKSVSGWVIDPKGVSTAGWGLTLTTMDMMKIGLLYLNKGHWKNNKIVPSKWIEDSIKTHSLWGDKAYGYLWWVIDDKAGTYAAIGDSGNVIYVSTEKKMVVAITSRFMPRAKDRIEFIREHIEPLF</sequence>
<dbReference type="EMBL" id="NVWI01000009">
    <property type="protein sequence ID" value="PCJ40362.1"/>
    <property type="molecule type" value="Genomic_DNA"/>
</dbReference>
<comment type="caution">
    <text evidence="2">The sequence shown here is derived from an EMBL/GenBank/DDBJ whole genome shotgun (WGS) entry which is preliminary data.</text>
</comment>
<dbReference type="InterPro" id="IPR012338">
    <property type="entry name" value="Beta-lactam/transpept-like"/>
</dbReference>
<dbReference type="PANTHER" id="PTHR43283">
    <property type="entry name" value="BETA-LACTAMASE-RELATED"/>
    <property type="match status" value="1"/>
</dbReference>
<dbReference type="Gene3D" id="3.40.710.10">
    <property type="entry name" value="DD-peptidase/beta-lactamase superfamily"/>
    <property type="match status" value="1"/>
</dbReference>
<dbReference type="Pfam" id="PF00144">
    <property type="entry name" value="Beta-lactamase"/>
    <property type="match status" value="1"/>
</dbReference>
<evidence type="ECO:0000259" key="1">
    <source>
        <dbReference type="Pfam" id="PF00144"/>
    </source>
</evidence>
<reference evidence="3" key="1">
    <citation type="submission" date="2017-08" db="EMBL/GenBank/DDBJ databases">
        <title>A dynamic microbial community with high functional redundancy inhabits the cold, oxic subseafloor aquifer.</title>
        <authorList>
            <person name="Tully B.J."/>
            <person name="Wheat C.G."/>
            <person name="Glazer B.T."/>
            <person name="Huber J.A."/>
        </authorList>
    </citation>
    <scope>NUCLEOTIDE SEQUENCE [LARGE SCALE GENOMIC DNA]</scope>
</reference>
<accession>A0A2A5C971</accession>
<dbReference type="InterPro" id="IPR050789">
    <property type="entry name" value="Diverse_Enzym_Activities"/>
</dbReference>
<protein>
    <submittedName>
        <fullName evidence="2">Serine hydrolase</fullName>
    </submittedName>
</protein>
<evidence type="ECO:0000313" key="3">
    <source>
        <dbReference type="Proteomes" id="UP000228987"/>
    </source>
</evidence>
<dbReference type="AlphaFoldDB" id="A0A2A5C971"/>
<feature type="domain" description="Beta-lactamase-related" evidence="1">
    <location>
        <begin position="21"/>
        <end position="309"/>
    </location>
</feature>
<dbReference type="GO" id="GO:0016787">
    <property type="term" value="F:hydrolase activity"/>
    <property type="evidence" value="ECO:0007669"/>
    <property type="project" value="UniProtKB-KW"/>
</dbReference>
<proteinExistence type="predicted"/>
<name>A0A2A5C971_9GAMM</name>
<dbReference type="InterPro" id="IPR001466">
    <property type="entry name" value="Beta-lactam-related"/>
</dbReference>